<reference evidence="1" key="1">
    <citation type="submission" date="2018-06" db="EMBL/GenBank/DDBJ databases">
        <authorList>
            <person name="Zhirakovskaya E."/>
        </authorList>
    </citation>
    <scope>NUCLEOTIDE SEQUENCE</scope>
</reference>
<dbReference type="EMBL" id="UOFF01000176">
    <property type="protein sequence ID" value="VAW56087.1"/>
    <property type="molecule type" value="Genomic_DNA"/>
</dbReference>
<gene>
    <name evidence="1" type="ORF">MNBD_GAMMA07-1256</name>
</gene>
<protein>
    <recommendedName>
        <fullName evidence="2">Transporter</fullName>
    </recommendedName>
</protein>
<evidence type="ECO:0008006" key="2">
    <source>
        <dbReference type="Google" id="ProtNLM"/>
    </source>
</evidence>
<name>A0A3B0WZL8_9ZZZZ</name>
<dbReference type="InterPro" id="IPR036361">
    <property type="entry name" value="SAP_dom_sf"/>
</dbReference>
<organism evidence="1">
    <name type="scientific">hydrothermal vent metagenome</name>
    <dbReference type="NCBI Taxonomy" id="652676"/>
    <lineage>
        <taxon>unclassified sequences</taxon>
        <taxon>metagenomes</taxon>
        <taxon>ecological metagenomes</taxon>
    </lineage>
</organism>
<dbReference type="GO" id="GO:0003677">
    <property type="term" value="F:DNA binding"/>
    <property type="evidence" value="ECO:0007669"/>
    <property type="project" value="InterPro"/>
</dbReference>
<dbReference type="AlphaFoldDB" id="A0A3B0WZL8"/>
<proteinExistence type="predicted"/>
<dbReference type="Gene3D" id="1.10.720.30">
    <property type="entry name" value="SAP domain"/>
    <property type="match status" value="1"/>
</dbReference>
<sequence>MNSQQKNNPLHGLKLQQIVESLIEHFGWSELGKRINIKCFNQDPSVKSSLKFLRKTPWAREKVENLYLMNQEVINSDKS</sequence>
<evidence type="ECO:0000313" key="1">
    <source>
        <dbReference type="EMBL" id="VAW56087.1"/>
    </source>
</evidence>
<accession>A0A3B0WZL8</accession>
<dbReference type="Pfam" id="PF09905">
    <property type="entry name" value="VF530"/>
    <property type="match status" value="1"/>
</dbReference>
<dbReference type="InterPro" id="IPR018668">
    <property type="entry name" value="DNA-binding_VF530-like"/>
</dbReference>